<accession>A0A9P5Q995</accession>
<feature type="transmembrane region" description="Helical" evidence="2">
    <location>
        <begin position="6"/>
        <end position="23"/>
    </location>
</feature>
<dbReference type="AlphaFoldDB" id="A0A9P5Q995"/>
<feature type="region of interest" description="Disordered" evidence="1">
    <location>
        <begin position="299"/>
        <end position="321"/>
    </location>
</feature>
<feature type="transmembrane region" description="Helical" evidence="2">
    <location>
        <begin position="44"/>
        <end position="70"/>
    </location>
</feature>
<feature type="transmembrane region" description="Helical" evidence="2">
    <location>
        <begin position="205"/>
        <end position="226"/>
    </location>
</feature>
<proteinExistence type="predicted"/>
<feature type="transmembrane region" description="Helical" evidence="2">
    <location>
        <begin position="121"/>
        <end position="141"/>
    </location>
</feature>
<feature type="transmembrane region" description="Helical" evidence="2">
    <location>
        <begin position="232"/>
        <end position="258"/>
    </location>
</feature>
<evidence type="ECO:0000256" key="2">
    <source>
        <dbReference type="SAM" id="Phobius"/>
    </source>
</evidence>
<evidence type="ECO:0000313" key="3">
    <source>
        <dbReference type="EMBL" id="KAF9077349.1"/>
    </source>
</evidence>
<organism evidence="3 4">
    <name type="scientific">Rhodocollybia butyracea</name>
    <dbReference type="NCBI Taxonomy" id="206335"/>
    <lineage>
        <taxon>Eukaryota</taxon>
        <taxon>Fungi</taxon>
        <taxon>Dikarya</taxon>
        <taxon>Basidiomycota</taxon>
        <taxon>Agaricomycotina</taxon>
        <taxon>Agaricomycetes</taxon>
        <taxon>Agaricomycetidae</taxon>
        <taxon>Agaricales</taxon>
        <taxon>Marasmiineae</taxon>
        <taxon>Omphalotaceae</taxon>
        <taxon>Rhodocollybia</taxon>
    </lineage>
</organism>
<name>A0A9P5Q995_9AGAR</name>
<dbReference type="Proteomes" id="UP000772434">
    <property type="component" value="Unassembled WGS sequence"/>
</dbReference>
<keyword evidence="2" id="KW-0812">Transmembrane</keyword>
<reference evidence="3" key="1">
    <citation type="submission" date="2020-11" db="EMBL/GenBank/DDBJ databases">
        <authorList>
            <consortium name="DOE Joint Genome Institute"/>
            <person name="Ahrendt S."/>
            <person name="Riley R."/>
            <person name="Andreopoulos W."/>
            <person name="Labutti K."/>
            <person name="Pangilinan J."/>
            <person name="Ruiz-Duenas F.J."/>
            <person name="Barrasa J.M."/>
            <person name="Sanchez-Garcia M."/>
            <person name="Camarero S."/>
            <person name="Miyauchi S."/>
            <person name="Serrano A."/>
            <person name="Linde D."/>
            <person name="Babiker R."/>
            <person name="Drula E."/>
            <person name="Ayuso-Fernandez I."/>
            <person name="Pacheco R."/>
            <person name="Padilla G."/>
            <person name="Ferreira P."/>
            <person name="Barriuso J."/>
            <person name="Kellner H."/>
            <person name="Castanera R."/>
            <person name="Alfaro M."/>
            <person name="Ramirez L."/>
            <person name="Pisabarro A.G."/>
            <person name="Kuo A."/>
            <person name="Tritt A."/>
            <person name="Lipzen A."/>
            <person name="He G."/>
            <person name="Yan M."/>
            <person name="Ng V."/>
            <person name="Cullen D."/>
            <person name="Martin F."/>
            <person name="Rosso M.-N."/>
            <person name="Henrissat B."/>
            <person name="Hibbett D."/>
            <person name="Martinez A.T."/>
            <person name="Grigoriev I.V."/>
        </authorList>
    </citation>
    <scope>NUCLEOTIDE SEQUENCE</scope>
    <source>
        <strain evidence="3">AH 40177</strain>
    </source>
</reference>
<comment type="caution">
    <text evidence="3">The sequence shown here is derived from an EMBL/GenBank/DDBJ whole genome shotgun (WGS) entry which is preliminary data.</text>
</comment>
<feature type="transmembrane region" description="Helical" evidence="2">
    <location>
        <begin position="90"/>
        <end position="109"/>
    </location>
</feature>
<keyword evidence="2" id="KW-0472">Membrane</keyword>
<protein>
    <submittedName>
        <fullName evidence="3">Uncharacterized protein</fullName>
    </submittedName>
</protein>
<sequence length="321" mass="35348">MFLITAVFISTFLEALVYGVYVATFIRHVRVLVLRRKKLPPKMFIYLSTASLLLFVAATVTMVADLIFATHIFENPTGPNDFSGYRKKRNIKIVCGLFAIVVSDTVLLYRLYILYNSRLRVVALPLLVFVVQCGIGIWSLNSLSQENNVDPWSDHPQKLNLAQNIFGFVSGGLNVTCTTLIVTCMWRSHRRLLATGVPNLQSPSAYIQVGAIIVNSATINVVWWLSVFVTSIISSVVCQVFVALYACVTALIFSSIIVSTSRPPSKLESFAPVSFPPQAFPQDSISSMDLSANDMLETGVQPVEPSSLDRSNNGVASKETV</sequence>
<dbReference type="EMBL" id="JADNRY010000004">
    <property type="protein sequence ID" value="KAF9077349.1"/>
    <property type="molecule type" value="Genomic_DNA"/>
</dbReference>
<gene>
    <name evidence="3" type="ORF">BDP27DRAFT_1442028</name>
</gene>
<dbReference type="OrthoDB" id="2751465at2759"/>
<evidence type="ECO:0000256" key="1">
    <source>
        <dbReference type="SAM" id="MobiDB-lite"/>
    </source>
</evidence>
<keyword evidence="2" id="KW-1133">Transmembrane helix</keyword>
<feature type="transmembrane region" description="Helical" evidence="2">
    <location>
        <begin position="161"/>
        <end position="184"/>
    </location>
</feature>
<keyword evidence="4" id="KW-1185">Reference proteome</keyword>
<evidence type="ECO:0000313" key="4">
    <source>
        <dbReference type="Proteomes" id="UP000772434"/>
    </source>
</evidence>